<protein>
    <recommendedName>
        <fullName evidence="2">CHK kinase-like domain-containing protein</fullName>
    </recommendedName>
</protein>
<dbReference type="InterPro" id="IPR015897">
    <property type="entry name" value="CHK_kinase-like"/>
</dbReference>
<comment type="caution">
    <text evidence="3">The sequence shown here is derived from an EMBL/GenBank/DDBJ whole genome shotgun (WGS) entry which is preliminary data.</text>
</comment>
<name>A0AAW0UM15_SCYPA</name>
<reference evidence="3 4" key="1">
    <citation type="submission" date="2023-03" db="EMBL/GenBank/DDBJ databases">
        <title>High-quality genome of Scylla paramamosain provides insights in environmental adaptation.</title>
        <authorList>
            <person name="Zhang L."/>
        </authorList>
    </citation>
    <scope>NUCLEOTIDE SEQUENCE [LARGE SCALE GENOMIC DNA]</scope>
    <source>
        <strain evidence="3">LZ_2023a</strain>
        <tissue evidence="3">Muscle</tissue>
    </source>
</reference>
<keyword evidence="1" id="KW-1133">Transmembrane helix</keyword>
<feature type="transmembrane region" description="Helical" evidence="1">
    <location>
        <begin position="271"/>
        <end position="290"/>
    </location>
</feature>
<dbReference type="Proteomes" id="UP001487740">
    <property type="component" value="Unassembled WGS sequence"/>
</dbReference>
<evidence type="ECO:0000256" key="1">
    <source>
        <dbReference type="SAM" id="Phobius"/>
    </source>
</evidence>
<proteinExistence type="predicted"/>
<evidence type="ECO:0000313" key="3">
    <source>
        <dbReference type="EMBL" id="KAK8400760.1"/>
    </source>
</evidence>
<sequence length="325" mass="37397">MSPKLVPTSSQLIELWQRVRAYTSNEVRGTPEGVTHSLRNLLTLNTFQEERGGDKYRINAHEYVYGVCEDGEYLLMMQDLVKGGFTLGDKRRGLSVLQLKTPVRNLAHLHAASYTFNHTHDFLAKYPHFKATPFMTSVGYYAQFPCVLRILASNKDKLLNKVTGILTINIKEAVLRLCYGDDCTNNFMFKYDKEGVVEDFAMIDWGNVRWQNLVTDLLYVINTSTQQDVRWNHMREMQKLYYDTFTSAAANLGATLPHWRFEDFLVEYRKSTLMGVVFALFVNLLCTFSIRKIKTKSRHPQHGLHLLAESEVCQGYNVHAEFVAA</sequence>
<organism evidence="3 4">
    <name type="scientific">Scylla paramamosain</name>
    <name type="common">Mud crab</name>
    <dbReference type="NCBI Taxonomy" id="85552"/>
    <lineage>
        <taxon>Eukaryota</taxon>
        <taxon>Metazoa</taxon>
        <taxon>Ecdysozoa</taxon>
        <taxon>Arthropoda</taxon>
        <taxon>Crustacea</taxon>
        <taxon>Multicrustacea</taxon>
        <taxon>Malacostraca</taxon>
        <taxon>Eumalacostraca</taxon>
        <taxon>Eucarida</taxon>
        <taxon>Decapoda</taxon>
        <taxon>Pleocyemata</taxon>
        <taxon>Brachyura</taxon>
        <taxon>Eubrachyura</taxon>
        <taxon>Portunoidea</taxon>
        <taxon>Portunidae</taxon>
        <taxon>Portuninae</taxon>
        <taxon>Scylla</taxon>
    </lineage>
</organism>
<dbReference type="PANTHER" id="PTHR11012:SF30">
    <property type="entry name" value="PROTEIN KINASE-LIKE DOMAIN-CONTAINING"/>
    <property type="match status" value="1"/>
</dbReference>
<feature type="domain" description="CHK kinase-like" evidence="2">
    <location>
        <begin position="75"/>
        <end position="251"/>
    </location>
</feature>
<dbReference type="InterPro" id="IPR011009">
    <property type="entry name" value="Kinase-like_dom_sf"/>
</dbReference>
<dbReference type="EMBL" id="JARAKH010000009">
    <property type="protein sequence ID" value="KAK8400760.1"/>
    <property type="molecule type" value="Genomic_DNA"/>
</dbReference>
<dbReference type="AlphaFoldDB" id="A0AAW0UM15"/>
<dbReference type="Gene3D" id="3.90.1200.10">
    <property type="match status" value="1"/>
</dbReference>
<gene>
    <name evidence="3" type="ORF">O3P69_002511</name>
</gene>
<dbReference type="SUPFAM" id="SSF56112">
    <property type="entry name" value="Protein kinase-like (PK-like)"/>
    <property type="match status" value="1"/>
</dbReference>
<keyword evidence="1" id="KW-0812">Transmembrane</keyword>
<dbReference type="PANTHER" id="PTHR11012">
    <property type="entry name" value="PROTEIN KINASE-LIKE DOMAIN-CONTAINING"/>
    <property type="match status" value="1"/>
</dbReference>
<dbReference type="InterPro" id="IPR004119">
    <property type="entry name" value="EcKL"/>
</dbReference>
<keyword evidence="4" id="KW-1185">Reference proteome</keyword>
<evidence type="ECO:0000259" key="2">
    <source>
        <dbReference type="SMART" id="SM00587"/>
    </source>
</evidence>
<keyword evidence="1" id="KW-0472">Membrane</keyword>
<dbReference type="Pfam" id="PF02958">
    <property type="entry name" value="EcKL"/>
    <property type="match status" value="1"/>
</dbReference>
<accession>A0AAW0UM15</accession>
<dbReference type="SMART" id="SM00587">
    <property type="entry name" value="CHK"/>
    <property type="match status" value="1"/>
</dbReference>
<evidence type="ECO:0000313" key="4">
    <source>
        <dbReference type="Proteomes" id="UP001487740"/>
    </source>
</evidence>